<feature type="domain" description="Response regulatory" evidence="3">
    <location>
        <begin position="1"/>
        <end position="65"/>
    </location>
</feature>
<proteinExistence type="predicted"/>
<dbReference type="Pfam" id="PF00072">
    <property type="entry name" value="Response_reg"/>
    <property type="match status" value="1"/>
</dbReference>
<evidence type="ECO:0000313" key="4">
    <source>
        <dbReference type="EMBL" id="PAX47622.1"/>
    </source>
</evidence>
<comment type="caution">
    <text evidence="4">The sequence shown here is derived from an EMBL/GenBank/DDBJ whole genome shotgun (WGS) entry which is preliminary data.</text>
</comment>
<protein>
    <recommendedName>
        <fullName evidence="3">Response regulatory domain-containing protein</fullName>
    </recommendedName>
</protein>
<dbReference type="InterPro" id="IPR050595">
    <property type="entry name" value="Bact_response_regulator"/>
</dbReference>
<dbReference type="InterPro" id="IPR001789">
    <property type="entry name" value="Sig_transdc_resp-reg_receiver"/>
</dbReference>
<dbReference type="OrthoDB" id="516597at2"/>
<evidence type="ECO:0000256" key="2">
    <source>
        <dbReference type="PROSITE-ProRule" id="PRU00169"/>
    </source>
</evidence>
<comment type="caution">
    <text evidence="2">Lacks conserved residue(s) required for the propagation of feature annotation.</text>
</comment>
<dbReference type="PANTHER" id="PTHR44591:SF22">
    <property type="entry name" value="CHEY SUBFAMILY"/>
    <property type="match status" value="1"/>
</dbReference>
<dbReference type="PROSITE" id="PS50110">
    <property type="entry name" value="RESPONSE_REGULATORY"/>
    <property type="match status" value="1"/>
</dbReference>
<dbReference type="AlphaFoldDB" id="A0A2A2TBE3"/>
<gene>
    <name evidence="4" type="ORF">CK510_28630</name>
</gene>
<dbReference type="EMBL" id="NTFS01000580">
    <property type="protein sequence ID" value="PAX47622.1"/>
    <property type="molecule type" value="Genomic_DNA"/>
</dbReference>
<sequence>MPHLNGLEMVQQLRKNPELAHTTIIVSSASVFDSDRNSSLAAGANGFFPKPVETEELISQMSQYLKLHWIYEISANSTKSTDKVQLVGNKLTLLIPALQELESLHLAAKIADIDTIQQEANRIQELDVSYKPFADKLLQLVEEMNESQILKLVQQAIESNS</sequence>
<organism evidence="4 5">
    <name type="scientific">Brunnivagina elsteri CCALA 953</name>
    <dbReference type="NCBI Taxonomy" id="987040"/>
    <lineage>
        <taxon>Bacteria</taxon>
        <taxon>Bacillati</taxon>
        <taxon>Cyanobacteriota</taxon>
        <taxon>Cyanophyceae</taxon>
        <taxon>Nostocales</taxon>
        <taxon>Calotrichaceae</taxon>
        <taxon>Brunnivagina</taxon>
    </lineage>
</organism>
<name>A0A2A2TBE3_9CYAN</name>
<reference evidence="4 5" key="1">
    <citation type="submission" date="2017-08" db="EMBL/GenBank/DDBJ databases">
        <title>Draft genome sequence of filamentous cyanobacterium Calothrix elsteri CCALA 953.</title>
        <authorList>
            <person name="Gagunashvili A.N."/>
            <person name="Elster J."/>
            <person name="Andresson O.S."/>
        </authorList>
    </citation>
    <scope>NUCLEOTIDE SEQUENCE [LARGE SCALE GENOMIC DNA]</scope>
    <source>
        <strain evidence="4 5">CCALA 953</strain>
    </source>
</reference>
<keyword evidence="1" id="KW-0597">Phosphoprotein</keyword>
<keyword evidence="5" id="KW-1185">Reference proteome</keyword>
<dbReference type="InterPro" id="IPR011006">
    <property type="entry name" value="CheY-like_superfamily"/>
</dbReference>
<dbReference type="Proteomes" id="UP000218238">
    <property type="component" value="Unassembled WGS sequence"/>
</dbReference>
<evidence type="ECO:0000256" key="1">
    <source>
        <dbReference type="ARBA" id="ARBA00022553"/>
    </source>
</evidence>
<dbReference type="GO" id="GO:0000160">
    <property type="term" value="P:phosphorelay signal transduction system"/>
    <property type="evidence" value="ECO:0007669"/>
    <property type="project" value="InterPro"/>
</dbReference>
<evidence type="ECO:0000259" key="3">
    <source>
        <dbReference type="PROSITE" id="PS50110"/>
    </source>
</evidence>
<dbReference type="PANTHER" id="PTHR44591">
    <property type="entry name" value="STRESS RESPONSE REGULATOR PROTEIN 1"/>
    <property type="match status" value="1"/>
</dbReference>
<accession>A0A2A2TBE3</accession>
<dbReference type="SUPFAM" id="SSF52172">
    <property type="entry name" value="CheY-like"/>
    <property type="match status" value="1"/>
</dbReference>
<dbReference type="RefSeq" id="WP_095724869.1">
    <property type="nucleotide sequence ID" value="NZ_NTFS01000580.1"/>
</dbReference>
<evidence type="ECO:0000313" key="5">
    <source>
        <dbReference type="Proteomes" id="UP000218238"/>
    </source>
</evidence>
<dbReference type="Gene3D" id="3.40.50.2300">
    <property type="match status" value="1"/>
</dbReference>